<dbReference type="Gene3D" id="1.25.40.20">
    <property type="entry name" value="Ankyrin repeat-containing domain"/>
    <property type="match status" value="1"/>
</dbReference>
<dbReference type="PROSITE" id="PS50297">
    <property type="entry name" value="ANK_REP_REGION"/>
    <property type="match status" value="1"/>
</dbReference>
<dbReference type="SUPFAM" id="SSF48403">
    <property type="entry name" value="Ankyrin repeat"/>
    <property type="match status" value="1"/>
</dbReference>
<dbReference type="EMBL" id="CAJOBC010091184">
    <property type="protein sequence ID" value="CAF4398422.1"/>
    <property type="molecule type" value="Genomic_DNA"/>
</dbReference>
<evidence type="ECO:0000313" key="5">
    <source>
        <dbReference type="EMBL" id="CAF4398422.1"/>
    </source>
</evidence>
<accession>A0A815W424</accession>
<dbReference type="InterPro" id="IPR002110">
    <property type="entry name" value="Ankyrin_rpt"/>
</dbReference>
<sequence length="119" mass="13551">MKPVLALFSELDEKSLLQLYKRMNNISVEINRSDKNDVSPLHATAACKALTIAKIRVDYDVNVNVVDNYNLTPLHYACHRATFDIVNTLLQAGSDSFKKDMNGMTPIECEIFRNYFYTA</sequence>
<name>A0A815W424_9BILA</name>
<dbReference type="Proteomes" id="UP000681722">
    <property type="component" value="Unassembled WGS sequence"/>
</dbReference>
<evidence type="ECO:0000256" key="3">
    <source>
        <dbReference type="PROSITE-ProRule" id="PRU00023"/>
    </source>
</evidence>
<evidence type="ECO:0000256" key="1">
    <source>
        <dbReference type="ARBA" id="ARBA00022737"/>
    </source>
</evidence>
<evidence type="ECO:0008006" key="7">
    <source>
        <dbReference type="Google" id="ProtNLM"/>
    </source>
</evidence>
<organism evidence="4 6">
    <name type="scientific">Didymodactylos carnosus</name>
    <dbReference type="NCBI Taxonomy" id="1234261"/>
    <lineage>
        <taxon>Eukaryota</taxon>
        <taxon>Metazoa</taxon>
        <taxon>Spiralia</taxon>
        <taxon>Gnathifera</taxon>
        <taxon>Rotifera</taxon>
        <taxon>Eurotatoria</taxon>
        <taxon>Bdelloidea</taxon>
        <taxon>Philodinida</taxon>
        <taxon>Philodinidae</taxon>
        <taxon>Didymodactylos</taxon>
    </lineage>
</organism>
<dbReference type="OrthoDB" id="194358at2759"/>
<dbReference type="EMBL" id="CAJNOQ010025563">
    <property type="protein sequence ID" value="CAF1538369.1"/>
    <property type="molecule type" value="Genomic_DNA"/>
</dbReference>
<evidence type="ECO:0000256" key="2">
    <source>
        <dbReference type="ARBA" id="ARBA00023043"/>
    </source>
</evidence>
<keyword evidence="2 3" id="KW-0040">ANK repeat</keyword>
<keyword evidence="1" id="KW-0677">Repeat</keyword>
<dbReference type="Pfam" id="PF12796">
    <property type="entry name" value="Ank_2"/>
    <property type="match status" value="1"/>
</dbReference>
<keyword evidence="6" id="KW-1185">Reference proteome</keyword>
<gene>
    <name evidence="4" type="ORF">GPM918_LOCUS38476</name>
    <name evidence="5" type="ORF">SRO942_LOCUS39302</name>
</gene>
<dbReference type="PROSITE" id="PS50088">
    <property type="entry name" value="ANK_REPEAT"/>
    <property type="match status" value="1"/>
</dbReference>
<evidence type="ECO:0000313" key="6">
    <source>
        <dbReference type="Proteomes" id="UP000663829"/>
    </source>
</evidence>
<dbReference type="PANTHER" id="PTHR24198">
    <property type="entry name" value="ANKYRIN REPEAT AND PROTEIN KINASE DOMAIN-CONTAINING PROTEIN"/>
    <property type="match status" value="1"/>
</dbReference>
<protein>
    <recommendedName>
        <fullName evidence="7">Ankyrin repeat protein</fullName>
    </recommendedName>
</protein>
<dbReference type="PANTHER" id="PTHR24198:SF165">
    <property type="entry name" value="ANKYRIN REPEAT-CONTAINING PROTEIN-RELATED"/>
    <property type="match status" value="1"/>
</dbReference>
<evidence type="ECO:0000313" key="4">
    <source>
        <dbReference type="EMBL" id="CAF1538369.1"/>
    </source>
</evidence>
<dbReference type="AlphaFoldDB" id="A0A815W424"/>
<proteinExistence type="predicted"/>
<comment type="caution">
    <text evidence="4">The sequence shown here is derived from an EMBL/GenBank/DDBJ whole genome shotgun (WGS) entry which is preliminary data.</text>
</comment>
<dbReference type="InterPro" id="IPR036770">
    <property type="entry name" value="Ankyrin_rpt-contain_sf"/>
</dbReference>
<dbReference type="Proteomes" id="UP000663829">
    <property type="component" value="Unassembled WGS sequence"/>
</dbReference>
<feature type="repeat" description="ANK" evidence="3">
    <location>
        <begin position="69"/>
        <end position="101"/>
    </location>
</feature>
<dbReference type="SMART" id="SM00248">
    <property type="entry name" value="ANK"/>
    <property type="match status" value="2"/>
</dbReference>
<reference evidence="4" key="1">
    <citation type="submission" date="2021-02" db="EMBL/GenBank/DDBJ databases">
        <authorList>
            <person name="Nowell W R."/>
        </authorList>
    </citation>
    <scope>NUCLEOTIDE SEQUENCE</scope>
</reference>